<comment type="caution">
    <text evidence="1">The sequence shown here is derived from an EMBL/GenBank/DDBJ whole genome shotgun (WGS) entry which is preliminary data.</text>
</comment>
<dbReference type="EMBL" id="SUMC01000097">
    <property type="protein sequence ID" value="TJZ99740.1"/>
    <property type="molecule type" value="Genomic_DNA"/>
</dbReference>
<dbReference type="AlphaFoldDB" id="A0A4U0RY33"/>
<evidence type="ECO:0000313" key="1">
    <source>
        <dbReference type="EMBL" id="TJZ99740.1"/>
    </source>
</evidence>
<accession>A0A4U0RY33</accession>
<organism evidence="1 2">
    <name type="scientific">Actinacidiphila oryziradicis</name>
    <dbReference type="NCBI Taxonomy" id="2571141"/>
    <lineage>
        <taxon>Bacteria</taxon>
        <taxon>Bacillati</taxon>
        <taxon>Actinomycetota</taxon>
        <taxon>Actinomycetes</taxon>
        <taxon>Kitasatosporales</taxon>
        <taxon>Streptomycetaceae</taxon>
        <taxon>Actinacidiphila</taxon>
    </lineage>
</organism>
<dbReference type="Proteomes" id="UP000305778">
    <property type="component" value="Unassembled WGS sequence"/>
</dbReference>
<reference evidence="1 2" key="1">
    <citation type="submission" date="2019-04" db="EMBL/GenBank/DDBJ databases">
        <title>Streptomyces oryziradicis sp. nov., a novel actinomycete isolated from rhizosphere soil of rice (Oryza sativa L.).</title>
        <authorList>
            <person name="Li C."/>
        </authorList>
    </citation>
    <scope>NUCLEOTIDE SEQUENCE [LARGE SCALE GENOMIC DNA]</scope>
    <source>
        <strain evidence="1 2">NEAU-C40</strain>
    </source>
</reference>
<protein>
    <submittedName>
        <fullName evidence="1">Uncharacterized protein</fullName>
    </submittedName>
</protein>
<gene>
    <name evidence="1" type="ORF">FCI23_44610</name>
</gene>
<proteinExistence type="predicted"/>
<evidence type="ECO:0000313" key="2">
    <source>
        <dbReference type="Proteomes" id="UP000305778"/>
    </source>
</evidence>
<name>A0A4U0RY33_9ACTN</name>
<sequence>MCRSSRCWGSFPRRCAGIGAPVAIGEVEGHVLHPLVMSWVVRLHPVVVAVTVPRRRQNGS</sequence>
<keyword evidence="2" id="KW-1185">Reference proteome</keyword>